<dbReference type="AlphaFoldDB" id="A0AA41T8K5"/>
<comment type="subcellular location">
    <subcellularLocation>
        <location evidence="7">Mitochondrion</location>
    </subcellularLocation>
</comment>
<evidence type="ECO:0000256" key="7">
    <source>
        <dbReference type="RuleBase" id="RU365024"/>
    </source>
</evidence>
<dbReference type="GO" id="GO:0032049">
    <property type="term" value="P:cardiolipin biosynthetic process"/>
    <property type="evidence" value="ECO:0007669"/>
    <property type="project" value="InterPro"/>
</dbReference>
<evidence type="ECO:0000256" key="5">
    <source>
        <dbReference type="ARBA" id="ARBA00023209"/>
    </source>
</evidence>
<organism evidence="8 9">
    <name type="scientific">Sciurus carolinensis</name>
    <name type="common">Eastern gray squirrel</name>
    <dbReference type="NCBI Taxonomy" id="30640"/>
    <lineage>
        <taxon>Eukaryota</taxon>
        <taxon>Metazoa</taxon>
        <taxon>Chordata</taxon>
        <taxon>Craniata</taxon>
        <taxon>Vertebrata</taxon>
        <taxon>Euteleostomi</taxon>
        <taxon>Mammalia</taxon>
        <taxon>Eutheria</taxon>
        <taxon>Euarchontoglires</taxon>
        <taxon>Glires</taxon>
        <taxon>Rodentia</taxon>
        <taxon>Sciuromorpha</taxon>
        <taxon>Sciuridae</taxon>
        <taxon>Sciurinae</taxon>
        <taxon>Sciurini</taxon>
        <taxon>Sciurus</taxon>
    </lineage>
</organism>
<reference evidence="8" key="1">
    <citation type="submission" date="2020-03" db="EMBL/GenBank/DDBJ databases">
        <title>Studies in the Genomics of Life Span.</title>
        <authorList>
            <person name="Glass D."/>
        </authorList>
    </citation>
    <scope>NUCLEOTIDE SEQUENCE</scope>
    <source>
        <strain evidence="8">SUZIE</strain>
        <tissue evidence="8">Muscle</tissue>
    </source>
</reference>
<proteinExistence type="inferred from homology"/>
<keyword evidence="3" id="KW-0677">Repeat</keyword>
<dbReference type="GO" id="GO:0005739">
    <property type="term" value="C:mitochondrion"/>
    <property type="evidence" value="ECO:0007669"/>
    <property type="project" value="UniProtKB-SubCell"/>
</dbReference>
<accession>A0AA41T8K5</accession>
<name>A0AA41T8K5_SCICA</name>
<keyword evidence="7" id="KW-0496">Mitochondrion</keyword>
<comment type="similarity">
    <text evidence="7">Belongs to the CDP-alcohol phosphatidyltransferase class-II family.</text>
</comment>
<comment type="catalytic activity">
    <reaction evidence="7">
        <text>a CDP-1,2-diacyl-sn-glycerol + sn-glycerol 3-phosphate = a 1,2-diacyl-sn-glycero-3-phospho-(1'-sn-glycero-3'-phosphate) + CMP + H(+)</text>
        <dbReference type="Rhea" id="RHEA:12593"/>
        <dbReference type="ChEBI" id="CHEBI:15378"/>
        <dbReference type="ChEBI" id="CHEBI:57597"/>
        <dbReference type="ChEBI" id="CHEBI:58332"/>
        <dbReference type="ChEBI" id="CHEBI:60110"/>
        <dbReference type="ChEBI" id="CHEBI:60377"/>
        <dbReference type="EC" id="2.7.8.5"/>
    </reaction>
</comment>
<keyword evidence="5 7" id="KW-0594">Phospholipid biosynthesis</keyword>
<dbReference type="EMBL" id="JAATJV010428987">
    <property type="protein sequence ID" value="MBZ3889096.1"/>
    <property type="molecule type" value="Genomic_DNA"/>
</dbReference>
<dbReference type="PANTHER" id="PTHR12586:SF1">
    <property type="entry name" value="CDP-DIACYLGLYCEROL--GLYCEROL-3-PHOSPHATE 3-PHOSPHATIDYLTRANSFERASE, MITOCHONDRIAL"/>
    <property type="match status" value="1"/>
</dbReference>
<dbReference type="Proteomes" id="UP001166674">
    <property type="component" value="Unassembled WGS sequence"/>
</dbReference>
<evidence type="ECO:0000313" key="8">
    <source>
        <dbReference type="EMBL" id="MBZ3889096.1"/>
    </source>
</evidence>
<comment type="pathway">
    <text evidence="7">Phospholipid metabolism; phosphatidylglycerol biosynthesis; phosphatidylglycerol from CDP-diacylglycerol: step 1/2.</text>
</comment>
<keyword evidence="4 7" id="KW-0443">Lipid metabolism</keyword>
<evidence type="ECO:0000256" key="3">
    <source>
        <dbReference type="ARBA" id="ARBA00022737"/>
    </source>
</evidence>
<dbReference type="GO" id="GO:0005524">
    <property type="term" value="F:ATP binding"/>
    <property type="evidence" value="ECO:0007669"/>
    <property type="project" value="UniProtKB-KW"/>
</dbReference>
<protein>
    <recommendedName>
        <fullName evidence="7">CDP-diacylglycerol--glycerol-3-phosphate 3-phosphatidyltransferase</fullName>
        <ecNumber evidence="7">2.7.8.5</ecNumber>
    </recommendedName>
</protein>
<evidence type="ECO:0000256" key="2">
    <source>
        <dbReference type="ARBA" id="ARBA00022679"/>
    </source>
</evidence>
<evidence type="ECO:0000313" key="9">
    <source>
        <dbReference type="Proteomes" id="UP001166674"/>
    </source>
</evidence>
<keyword evidence="7" id="KW-0547">Nucleotide-binding</keyword>
<evidence type="ECO:0000256" key="1">
    <source>
        <dbReference type="ARBA" id="ARBA00022516"/>
    </source>
</evidence>
<comment type="caution">
    <text evidence="8">The sequence shown here is derived from an EMBL/GenBank/DDBJ whole genome shotgun (WGS) entry which is preliminary data.</text>
</comment>
<gene>
    <name evidence="8" type="ORF">SUZIE_201245</name>
</gene>
<keyword evidence="9" id="KW-1185">Reference proteome</keyword>
<dbReference type="EC" id="2.7.8.5" evidence="7"/>
<sequence>MALKGNSYNQASNVYIAELNLKDLYMLLSNYEEIAEFLTDQVDMKGDVTLQPQGKEKVQVVDGTMHPYKGDWDWTVHCKVVNKWVMRRQHQLVIRDPWIYQLIQMKPFETHIDEIVTDTLLTKTGKGVEIYLTMGYLNLTQAYLNLVLAMQVKYKILLASPEVNDFFGAKEVAGAN</sequence>
<keyword evidence="1 7" id="KW-0444">Lipid biosynthesis</keyword>
<keyword evidence="7" id="KW-0067">ATP-binding</keyword>
<dbReference type="GO" id="GO:0008444">
    <property type="term" value="F:CDP-diacylglycerol-glycerol-3-phosphate 3-phosphatidyltransferase activity"/>
    <property type="evidence" value="ECO:0007669"/>
    <property type="project" value="UniProtKB-EC"/>
</dbReference>
<keyword evidence="2 7" id="KW-0808">Transferase</keyword>
<keyword evidence="6 7" id="KW-1208">Phospholipid metabolism</keyword>
<dbReference type="InterPro" id="IPR016270">
    <property type="entry name" value="PGS1"/>
</dbReference>
<dbReference type="PANTHER" id="PTHR12586">
    <property type="entry name" value="CDP-DIACYLGLYCEROL--SERINE O-PHOSPHATIDYLTRANSFERASE"/>
    <property type="match status" value="1"/>
</dbReference>
<evidence type="ECO:0000256" key="6">
    <source>
        <dbReference type="ARBA" id="ARBA00023264"/>
    </source>
</evidence>
<dbReference type="Gene3D" id="3.30.870.10">
    <property type="entry name" value="Endonuclease Chain A"/>
    <property type="match status" value="1"/>
</dbReference>
<comment type="function">
    <text evidence="7">Functions in the biosynthesis of the anionic phospholipids phosphatidylglycerol and cardiolipin.</text>
</comment>
<evidence type="ECO:0000256" key="4">
    <source>
        <dbReference type="ARBA" id="ARBA00023098"/>
    </source>
</evidence>